<evidence type="ECO:0000256" key="6">
    <source>
        <dbReference type="ARBA" id="ARBA00052218"/>
    </source>
</evidence>
<comment type="subunit">
    <text evidence="8">Homodimer. Forms a stable heterotetrameric complex of 2 MoeB and 2 MoaD during adenylation of MoaD.</text>
</comment>
<dbReference type="Pfam" id="PF00899">
    <property type="entry name" value="ThiF"/>
    <property type="match status" value="1"/>
</dbReference>
<evidence type="ECO:0000256" key="7">
    <source>
        <dbReference type="ARBA" id="ARBA00055169"/>
    </source>
</evidence>
<evidence type="ECO:0000259" key="14">
    <source>
        <dbReference type="Pfam" id="PF00899"/>
    </source>
</evidence>
<dbReference type="InterPro" id="IPR000594">
    <property type="entry name" value="ThiF_NAD_FAD-bd"/>
</dbReference>
<dbReference type="GO" id="GO:0004792">
    <property type="term" value="F:thiosulfate-cyanide sulfurtransferase activity"/>
    <property type="evidence" value="ECO:0007669"/>
    <property type="project" value="TreeGrafter"/>
</dbReference>
<evidence type="ECO:0000256" key="8">
    <source>
        <dbReference type="ARBA" id="ARBA00063809"/>
    </source>
</evidence>
<dbReference type="FunFam" id="3.40.50.720:FF:000033">
    <property type="entry name" value="Adenylyltransferase and sulfurtransferase MOCS3"/>
    <property type="match status" value="1"/>
</dbReference>
<reference evidence="15 16" key="1">
    <citation type="submission" date="2017-02" db="EMBL/GenBank/DDBJ databases">
        <title>Genomic diversity within the haloalkaliphilic genus Thioalkalivibrio.</title>
        <authorList>
            <person name="Ahn A.-C."/>
            <person name="Meier-Kolthoff J."/>
            <person name="Overmars L."/>
            <person name="Richter M."/>
            <person name="Woyke T."/>
            <person name="Sorokin D.Y."/>
            <person name="Muyzer G."/>
        </authorList>
    </citation>
    <scope>NUCLEOTIDE SEQUENCE [LARGE SCALE GENOMIC DNA]</scope>
    <source>
        <strain evidence="15 16">ALJD</strain>
    </source>
</reference>
<comment type="catalytic activity">
    <reaction evidence="6">
        <text>[molybdopterin-synthase sulfur-carrier protein]-C-terminal Gly-Gly + ATP + H(+) = [molybdopterin-synthase sulfur-carrier protein]-C-terminal Gly-Gly-AMP + diphosphate</text>
        <dbReference type="Rhea" id="RHEA:43616"/>
        <dbReference type="Rhea" id="RHEA-COMP:12159"/>
        <dbReference type="Rhea" id="RHEA-COMP:12202"/>
        <dbReference type="ChEBI" id="CHEBI:15378"/>
        <dbReference type="ChEBI" id="CHEBI:30616"/>
        <dbReference type="ChEBI" id="CHEBI:33019"/>
        <dbReference type="ChEBI" id="CHEBI:90618"/>
        <dbReference type="ChEBI" id="CHEBI:90778"/>
        <dbReference type="EC" id="2.7.7.80"/>
    </reaction>
</comment>
<dbReference type="RefSeq" id="WP_077279615.1">
    <property type="nucleotide sequence ID" value="NZ_MVBK01000082.1"/>
</dbReference>
<dbReference type="GO" id="GO:0005829">
    <property type="term" value="C:cytosol"/>
    <property type="evidence" value="ECO:0007669"/>
    <property type="project" value="TreeGrafter"/>
</dbReference>
<gene>
    <name evidence="15" type="ORF">B1C78_13130</name>
</gene>
<keyword evidence="16" id="KW-1185">Reference proteome</keyword>
<dbReference type="STRING" id="108003.B1C78_13130"/>
<evidence type="ECO:0000313" key="15">
    <source>
        <dbReference type="EMBL" id="OOG22923.1"/>
    </source>
</evidence>
<dbReference type="EC" id="2.7.7.80" evidence="9"/>
<dbReference type="OrthoDB" id="9804286at2"/>
<evidence type="ECO:0000313" key="16">
    <source>
        <dbReference type="Proteomes" id="UP000189462"/>
    </source>
</evidence>
<dbReference type="Proteomes" id="UP000189462">
    <property type="component" value="Unassembled WGS sequence"/>
</dbReference>
<dbReference type="PANTHER" id="PTHR10953:SF102">
    <property type="entry name" value="ADENYLYLTRANSFERASE AND SULFURTRANSFERASE MOCS3"/>
    <property type="match status" value="1"/>
</dbReference>
<keyword evidence="4" id="KW-0547">Nucleotide-binding</keyword>
<comment type="function">
    <text evidence="7">Catalyzes the adenylation by ATP of the carboxyl group of the C-terminal glycine of sulfur carrier protein MoaD.</text>
</comment>
<comment type="caution">
    <text evidence="15">The sequence shown here is derived from an EMBL/GenBank/DDBJ whole genome shotgun (WGS) entry which is preliminary data.</text>
</comment>
<accession>A0A1V3NDA0</accession>
<dbReference type="SUPFAM" id="SSF69572">
    <property type="entry name" value="Activating enzymes of the ubiquitin-like proteins"/>
    <property type="match status" value="1"/>
</dbReference>
<name>A0A1V3NDA0_9GAMM</name>
<dbReference type="EMBL" id="MVBK01000082">
    <property type="protein sequence ID" value="OOG22923.1"/>
    <property type="molecule type" value="Genomic_DNA"/>
</dbReference>
<evidence type="ECO:0000256" key="2">
    <source>
        <dbReference type="ARBA" id="ARBA00009919"/>
    </source>
</evidence>
<dbReference type="AlphaFoldDB" id="A0A1V3NDA0"/>
<evidence type="ECO:0000256" key="4">
    <source>
        <dbReference type="ARBA" id="ARBA00022741"/>
    </source>
</evidence>
<dbReference type="PANTHER" id="PTHR10953">
    <property type="entry name" value="UBIQUITIN-ACTIVATING ENZYME E1"/>
    <property type="match status" value="1"/>
</dbReference>
<keyword evidence="5" id="KW-0067">ATP-binding</keyword>
<comment type="similarity">
    <text evidence="2">Belongs to the HesA/MoeB/ThiF family.</text>
</comment>
<protein>
    <recommendedName>
        <fullName evidence="10">Molybdopterin-synthase adenylyltransferase</fullName>
        <ecNumber evidence="9">2.7.7.80</ecNumber>
    </recommendedName>
    <alternativeName>
        <fullName evidence="13">MoaD protein adenylase</fullName>
    </alternativeName>
    <alternativeName>
        <fullName evidence="11">Molybdopterin-converting factor subunit 1 adenylase</fullName>
    </alternativeName>
    <alternativeName>
        <fullName evidence="12">Sulfur carrier protein MoaD adenylyltransferase</fullName>
    </alternativeName>
</protein>
<dbReference type="GO" id="GO:0008146">
    <property type="term" value="F:sulfotransferase activity"/>
    <property type="evidence" value="ECO:0007669"/>
    <property type="project" value="TreeGrafter"/>
</dbReference>
<dbReference type="NCBIfam" id="NF004281">
    <property type="entry name" value="PRK05690.1"/>
    <property type="match status" value="1"/>
</dbReference>
<dbReference type="Gene3D" id="3.40.50.720">
    <property type="entry name" value="NAD(P)-binding Rossmann-like Domain"/>
    <property type="match status" value="1"/>
</dbReference>
<organism evidence="15 16">
    <name type="scientific">Thioalkalivibrio denitrificans</name>
    <dbReference type="NCBI Taxonomy" id="108003"/>
    <lineage>
        <taxon>Bacteria</taxon>
        <taxon>Pseudomonadati</taxon>
        <taxon>Pseudomonadota</taxon>
        <taxon>Gammaproteobacteria</taxon>
        <taxon>Chromatiales</taxon>
        <taxon>Ectothiorhodospiraceae</taxon>
        <taxon>Thioalkalivibrio</taxon>
    </lineage>
</organism>
<dbReference type="GO" id="GO:0008641">
    <property type="term" value="F:ubiquitin-like modifier activating enzyme activity"/>
    <property type="evidence" value="ECO:0007669"/>
    <property type="project" value="InterPro"/>
</dbReference>
<evidence type="ECO:0000256" key="11">
    <source>
        <dbReference type="ARBA" id="ARBA00075110"/>
    </source>
</evidence>
<evidence type="ECO:0000256" key="10">
    <source>
        <dbReference type="ARBA" id="ARBA00073635"/>
    </source>
</evidence>
<evidence type="ECO:0000256" key="5">
    <source>
        <dbReference type="ARBA" id="ARBA00022840"/>
    </source>
</evidence>
<feature type="domain" description="THIF-type NAD/FAD binding fold" evidence="14">
    <location>
        <begin position="9"/>
        <end position="243"/>
    </location>
</feature>
<evidence type="ECO:0000256" key="1">
    <source>
        <dbReference type="ARBA" id="ARBA00005046"/>
    </source>
</evidence>
<dbReference type="InterPro" id="IPR035985">
    <property type="entry name" value="Ubiquitin-activating_enz"/>
</dbReference>
<keyword evidence="15" id="KW-0548">Nucleotidyltransferase</keyword>
<comment type="pathway">
    <text evidence="1">Cofactor biosynthesis; molybdopterin biosynthesis.</text>
</comment>
<proteinExistence type="inferred from homology"/>
<evidence type="ECO:0000256" key="9">
    <source>
        <dbReference type="ARBA" id="ARBA00066884"/>
    </source>
</evidence>
<keyword evidence="3 15" id="KW-0808">Transferase</keyword>
<dbReference type="GO" id="GO:0061605">
    <property type="term" value="F:molybdopterin-synthase adenylyltransferase activity"/>
    <property type="evidence" value="ECO:0007669"/>
    <property type="project" value="UniProtKB-EC"/>
</dbReference>
<dbReference type="GO" id="GO:0005524">
    <property type="term" value="F:ATP binding"/>
    <property type="evidence" value="ECO:0007669"/>
    <property type="project" value="UniProtKB-KW"/>
</dbReference>
<evidence type="ECO:0000256" key="3">
    <source>
        <dbReference type="ARBA" id="ARBA00022679"/>
    </source>
</evidence>
<sequence>MNDQQLLRYSRQIMLPQVEIAGQQRILDAHALIVGAGGLGAPVALYLAAAGVGTITIADPDTVELSNLQRQIIHHTADIGRLKVASAAEKLAAINPEVNVRTLDDRMEGEALDAAVREASIVLDGTDNFATRFAVNAACVRHGKPLVSAAVIRFEGQISVFEPAKPDSPCYRCLYREGEELGERCSQTGVLASLPGVMGTLQATEALKTIIGLPNLRGRLMVLDAMTMEWRTMKLRKDPGCPVCGELSDVG</sequence>
<dbReference type="InterPro" id="IPR045886">
    <property type="entry name" value="ThiF/MoeB/HesA"/>
</dbReference>
<dbReference type="CDD" id="cd00757">
    <property type="entry name" value="ThiF_MoeB_HesA_family"/>
    <property type="match status" value="1"/>
</dbReference>
<evidence type="ECO:0000256" key="13">
    <source>
        <dbReference type="ARBA" id="ARBA00078531"/>
    </source>
</evidence>
<evidence type="ECO:0000256" key="12">
    <source>
        <dbReference type="ARBA" id="ARBA00075328"/>
    </source>
</evidence>